<evidence type="ECO:0000256" key="6">
    <source>
        <dbReference type="ARBA" id="ARBA00023329"/>
    </source>
</evidence>
<dbReference type="InterPro" id="IPR041742">
    <property type="entry name" value="Sec24-like_trunk_dom"/>
</dbReference>
<feature type="compositionally biased region" description="Low complexity" evidence="7">
    <location>
        <begin position="240"/>
        <end position="251"/>
    </location>
</feature>
<dbReference type="Gene3D" id="3.40.20.10">
    <property type="entry name" value="Severin"/>
    <property type="match status" value="1"/>
</dbReference>
<dbReference type="GO" id="GO:0000149">
    <property type="term" value="F:SNARE binding"/>
    <property type="evidence" value="ECO:0007669"/>
    <property type="project" value="TreeGrafter"/>
</dbReference>
<dbReference type="Gene3D" id="2.60.40.10">
    <property type="entry name" value="Immunoglobulins"/>
    <property type="match status" value="1"/>
</dbReference>
<evidence type="ECO:0000313" key="15">
    <source>
        <dbReference type="Proteomes" id="UP000092462"/>
    </source>
</evidence>
<feature type="compositionally biased region" description="Pro residues" evidence="7">
    <location>
        <begin position="61"/>
        <end position="102"/>
    </location>
</feature>
<dbReference type="Pfam" id="PF04811">
    <property type="entry name" value="Sec23_trunk"/>
    <property type="match status" value="1"/>
</dbReference>
<dbReference type="EMBL" id="AJVK01010181">
    <property type="status" value="NOT_ANNOTATED_CDS"/>
    <property type="molecule type" value="Genomic_DNA"/>
</dbReference>
<evidence type="ECO:0000256" key="2">
    <source>
        <dbReference type="ARBA" id="ARBA00004397"/>
    </source>
</evidence>
<evidence type="ECO:0000256" key="7">
    <source>
        <dbReference type="SAM" id="MobiDB-lite"/>
    </source>
</evidence>
<feature type="domain" description="Sec23/Sec24 helical" evidence="11">
    <location>
        <begin position="797"/>
        <end position="898"/>
    </location>
</feature>
<evidence type="ECO:0000259" key="12">
    <source>
        <dbReference type="Pfam" id="PF08033"/>
    </source>
</evidence>
<dbReference type="VEuPathDB" id="VectorBase:PPAI001062"/>
<proteinExistence type="inferred from homology"/>
<dbReference type="VEuPathDB" id="VectorBase:PPAPM1_004806"/>
<dbReference type="InterPro" id="IPR036175">
    <property type="entry name" value="Sec23/24_helical_dom_sf"/>
</dbReference>
<sequence length="1866" mass="207682">MMRGPQPPMQQPGWQNPPQPQNPGMYNGNNLFPIFQQLPSQMSSMNLGPPPTGQIPQVPGQMPPPPSGQLPPGPGQMPMGPPQGPPQAQFAPPPVSGPPMTQPPSFAKVGQPPPPTAQQPFQNGPPVSHLNAVNNNVAQPPIASHANGFPAPPTQYNSMPQPQAKPQMPPNPYGPPPGMPGQMPPTQVPPQQMPPGHMPPGQMAPGQMAPQQMQSNQMPPMPNQPLQQFPGYQSSFQGAPQYPQQPSQLPPAGQRHPQAPGYPPQMHQAQPQQRRLDPDQMPNPIQVMDDNQRSCQGPFVTNQPGLVPPLVTTKFVTHDQGNSGPRFIRSTMYSVPSTTDMMKQTAVPFALIVSPFAKTLEGELTPPIVDFGEVGPIRCIRCKAYMCPNMQFIDGGRRFQCLLCKATTEVPPEYFQHLDHTGQRMDKYERPELVLGTYEFVATKDYCRNNTPPKPPAIIFVIDVSYNNVKSGLVNLLCGEMKNIVKNLAKDQGHERSYMKVGFITYNNTVHFYNCKSSLAQPQMMIVGDVQEMFMPLLDGFLCDVEESSAVIDALMEQIPSMFGDTRETETILLPAIQAGLEALKASECAGKLLVFHSSLPIAEAPGKLKNRDDRKLLGTEKEKTVLTPQCTTYNNLGQECVQIGCSVDLFIFNNSYIDLATIGQVARLTGGQVNKYTYFQADIDGQRLIQDVVKNISRPIAFDAVMRVRSSTGIRPTDFYGHFYMSNTTDMEIASIDADKAVAIEIKHDDKLPPEENVYLQVALLYTSCSGQRRLRVMNLCLKTCTQIADLYRSCDLDATILFFAKQGMAKLLDNTPKIVKDNLISRCAQILACYRKNCASPASAGQLILPESMKLLPLYTSCLLKNDAFSGGSDMTVDDRSFVMQMVNTMDLPTSVAYFYPRLIPLHDVDANDQDIPESIRCTAEKMMEDGAYILENGVYMFMWLGMGLSPGFTQDVFGVASTQQVDVERCYLPTLDNPLSQRVRKIVEDIQAGKQRNMRIVDQMVLPAIAIGLTICGCDCLLSAEWKSPNKIIARTGPAKGKGDIIVVTLSGGQGTSTVQFRAYHETIGPMKESAVWIEESPMQSLAWGRRSLAPSGYTQEDPLGLSIEGNDKKLPEDLRDIFPEKSGDLSQDNFSPGWFLLEHHHATTFEDLKAGLSYLRRKVESQKEGQLSFLKSNAGSVIDQLDTLVSLREKFQQDVKTVGKDPVAKLDASIHKSITESHNLFNEVLTRREKADATRLALAALFRHKFLFCLPNSVVRSAEKEEYDIVINDYARAKKLFGKSDIPIFRRVIEEVDERILGVRKELHEKIVKMPQSVEQQKKFVKALVNLESQQVGTSVAEKLKIEDPAWDAIEARAKYLEETFKQTFEQHKGNPKPRDANAPPNRVAFCEEITEIAACQLPDLWRLGQAYFTGELRGIYEPKPGNFKRIILTAIEQMCFYLRAALLPSSSSGLKSTSSGGLNWPFTSQSSMNQFLQWLPNCLRYVRICYASLIRLDLPSEVLDIVQKLIDEIRLNCLATILKKSIDKVGNLSNKETWTMDVADFPGATLLPSLLEEIIKETLDECQMTCLTPEVRENELLEAHSEGQREMSQRLREMLDAFCGVIEDLALNRDDEESRRGPIISQVIGFPTSAAINGAVDDKFSVISWEQKILCCMANCTYCSKIFFGHIGDLFAKYEYPVPKLAIESSRTTANSLLSTLLDMYVEHKSDPLVGTIEPSMYISRFQWDTVSRVDRLRPYAYECIDNLAGVYSEILSIAPSLLRPILEPIVQTVAEELARLMTCVQKFSPSGTLQAYVDISLIRDALKLYSNATAKSHFTEALEVLPTLTDRDRAKGEEILQKVKQSMKLQLLCFSIANPI</sequence>
<organism evidence="14 15">
    <name type="scientific">Phlebotomus papatasi</name>
    <name type="common">Sandfly</name>
    <dbReference type="NCBI Taxonomy" id="29031"/>
    <lineage>
        <taxon>Eukaryota</taxon>
        <taxon>Metazoa</taxon>
        <taxon>Ecdysozoa</taxon>
        <taxon>Arthropoda</taxon>
        <taxon>Hexapoda</taxon>
        <taxon>Insecta</taxon>
        <taxon>Pterygota</taxon>
        <taxon>Neoptera</taxon>
        <taxon>Endopterygota</taxon>
        <taxon>Diptera</taxon>
        <taxon>Nematocera</taxon>
        <taxon>Psychodoidea</taxon>
        <taxon>Psychodidae</taxon>
        <taxon>Phlebotomus</taxon>
        <taxon>Phlebotomus</taxon>
    </lineage>
</organism>
<dbReference type="InterPro" id="IPR013783">
    <property type="entry name" value="Ig-like_fold"/>
</dbReference>
<dbReference type="EMBL" id="AJVK01010182">
    <property type="status" value="NOT_ANNOTATED_CDS"/>
    <property type="molecule type" value="Genomic_DNA"/>
</dbReference>
<name>A0A1B0D138_PHLPP</name>
<evidence type="ECO:0000259" key="9">
    <source>
        <dbReference type="Pfam" id="PF04810"/>
    </source>
</evidence>
<feature type="region of interest" description="Disordered" evidence="7">
    <location>
        <begin position="1"/>
        <end position="279"/>
    </location>
</feature>
<dbReference type="InterPro" id="IPR036465">
    <property type="entry name" value="vWFA_dom_sf"/>
</dbReference>
<evidence type="ECO:0000259" key="11">
    <source>
        <dbReference type="Pfam" id="PF04815"/>
    </source>
</evidence>
<dbReference type="Gene3D" id="1.20.120.730">
    <property type="entry name" value="Sec23/Sec24 helical domain"/>
    <property type="match status" value="1"/>
</dbReference>
<dbReference type="SUPFAM" id="SSF81995">
    <property type="entry name" value="beta-sandwich domain of Sec23/24"/>
    <property type="match status" value="1"/>
</dbReference>
<accession>A0A1B0D138</accession>
<keyword evidence="6" id="KW-0968">Cytoplasmic vesicle</keyword>
<evidence type="ECO:0000259" key="8">
    <source>
        <dbReference type="Pfam" id="PF00626"/>
    </source>
</evidence>
<keyword evidence="5" id="KW-0653">Protein transport</keyword>
<dbReference type="VEuPathDB" id="VectorBase:PPAPM1_006558"/>
<evidence type="ECO:0000256" key="4">
    <source>
        <dbReference type="ARBA" id="ARBA00022448"/>
    </source>
</evidence>
<feature type="compositionally biased region" description="Polar residues" evidence="7">
    <location>
        <begin position="37"/>
        <end position="46"/>
    </location>
</feature>
<feature type="compositionally biased region" description="Low complexity" evidence="7">
    <location>
        <begin position="199"/>
        <end position="230"/>
    </location>
</feature>
<comment type="similarity">
    <text evidence="3">Belongs to the SEC23/SEC24 family. SEC24 subfamily.</text>
</comment>
<dbReference type="GO" id="GO:0090110">
    <property type="term" value="P:COPII-coated vesicle cargo loading"/>
    <property type="evidence" value="ECO:0007669"/>
    <property type="project" value="TreeGrafter"/>
</dbReference>
<evidence type="ECO:0000256" key="1">
    <source>
        <dbReference type="ARBA" id="ARBA00004299"/>
    </source>
</evidence>
<dbReference type="Pfam" id="PF15469">
    <property type="entry name" value="Sec5"/>
    <property type="match status" value="1"/>
</dbReference>
<dbReference type="Pfam" id="PF04815">
    <property type="entry name" value="Sec23_helical"/>
    <property type="match status" value="1"/>
</dbReference>
<dbReference type="InterPro" id="IPR007123">
    <property type="entry name" value="Gelsolin-like_dom"/>
</dbReference>
<dbReference type="Gene3D" id="3.40.50.410">
    <property type="entry name" value="von Willebrand factor, type A domain"/>
    <property type="match status" value="1"/>
</dbReference>
<feature type="compositionally biased region" description="Pro residues" evidence="7">
    <location>
        <begin position="167"/>
        <end position="198"/>
    </location>
</feature>
<dbReference type="CDD" id="cd01479">
    <property type="entry name" value="Sec24-like"/>
    <property type="match status" value="1"/>
</dbReference>
<feature type="domain" description="Gelsolin-like" evidence="8">
    <location>
        <begin position="917"/>
        <end position="988"/>
    </location>
</feature>
<dbReference type="InterPro" id="IPR029006">
    <property type="entry name" value="ADF-H/Gelsolin-like_dom_sf"/>
</dbReference>
<dbReference type="GO" id="GO:0030127">
    <property type="term" value="C:COPII vesicle coat"/>
    <property type="evidence" value="ECO:0007669"/>
    <property type="project" value="InterPro"/>
</dbReference>
<comment type="subcellular location">
    <subcellularLocation>
        <location evidence="1">Cytoplasmic vesicle</location>
        <location evidence="1">COPII-coated vesicle membrane</location>
        <topology evidence="1">Peripheral membrane protein</topology>
        <orientation evidence="1">Cytoplasmic side</orientation>
    </subcellularLocation>
    <subcellularLocation>
        <location evidence="2">Endoplasmic reticulum membrane</location>
        <topology evidence="2">Peripheral membrane protein</topology>
        <orientation evidence="2">Cytoplasmic side</orientation>
    </subcellularLocation>
</comment>
<dbReference type="Pfam" id="PF08033">
    <property type="entry name" value="Sec23_BS"/>
    <property type="match status" value="1"/>
</dbReference>
<dbReference type="InterPro" id="IPR050550">
    <property type="entry name" value="SEC23_SEC24_subfamily"/>
</dbReference>
<feature type="compositionally biased region" description="Pro residues" evidence="7">
    <location>
        <begin position="1"/>
        <end position="21"/>
    </location>
</feature>
<dbReference type="GO" id="GO:0008270">
    <property type="term" value="F:zinc ion binding"/>
    <property type="evidence" value="ECO:0007669"/>
    <property type="project" value="InterPro"/>
</dbReference>
<evidence type="ECO:0000313" key="14">
    <source>
        <dbReference type="EnsemblMetazoa" id="PPAI001062-PA"/>
    </source>
</evidence>
<dbReference type="EnsemblMetazoa" id="PPAI001062-RA">
    <property type="protein sequence ID" value="PPAI001062-PA"/>
    <property type="gene ID" value="PPAI001062"/>
</dbReference>
<evidence type="ECO:0000256" key="5">
    <source>
        <dbReference type="ARBA" id="ARBA00022927"/>
    </source>
</evidence>
<dbReference type="EMBL" id="AJVK01010180">
    <property type="status" value="NOT_ANNOTATED_CDS"/>
    <property type="molecule type" value="Genomic_DNA"/>
</dbReference>
<dbReference type="Pfam" id="PF04810">
    <property type="entry name" value="zf-Sec23_Sec24"/>
    <property type="match status" value="1"/>
</dbReference>
<dbReference type="InterPro" id="IPR012990">
    <property type="entry name" value="Beta-sandwich_Sec23_24"/>
</dbReference>
<feature type="domain" description="Zinc finger Sec23/Sec24-type" evidence="9">
    <location>
        <begin position="376"/>
        <end position="414"/>
    </location>
</feature>
<dbReference type="Gene3D" id="2.60.40.1670">
    <property type="entry name" value="beta-sandwich domain of Sec23/24"/>
    <property type="match status" value="1"/>
</dbReference>
<evidence type="ECO:0000256" key="3">
    <source>
        <dbReference type="ARBA" id="ARBA00008334"/>
    </source>
</evidence>
<evidence type="ECO:0000259" key="13">
    <source>
        <dbReference type="Pfam" id="PF15469"/>
    </source>
</evidence>
<keyword evidence="15" id="KW-1185">Reference proteome</keyword>
<dbReference type="SUPFAM" id="SSF53300">
    <property type="entry name" value="vWA-like"/>
    <property type="match status" value="1"/>
</dbReference>
<dbReference type="InterPro" id="IPR006895">
    <property type="entry name" value="Znf_Sec23_Sec24"/>
</dbReference>
<dbReference type="SUPFAM" id="SSF82919">
    <property type="entry name" value="Zn-finger domain of Sec23/24"/>
    <property type="match status" value="1"/>
</dbReference>
<dbReference type="GO" id="GO:0070971">
    <property type="term" value="C:endoplasmic reticulum exit site"/>
    <property type="evidence" value="ECO:0007669"/>
    <property type="project" value="TreeGrafter"/>
</dbReference>
<dbReference type="Pfam" id="PF00626">
    <property type="entry name" value="Gelsolin"/>
    <property type="match status" value="1"/>
</dbReference>
<protein>
    <submittedName>
        <fullName evidence="14">Uncharacterized protein</fullName>
    </submittedName>
</protein>
<dbReference type="InterPro" id="IPR039481">
    <property type="entry name" value="EXOC2/Sec5_N_dom"/>
</dbReference>
<dbReference type="GO" id="GO:0006886">
    <property type="term" value="P:intracellular protein transport"/>
    <property type="evidence" value="ECO:0007669"/>
    <property type="project" value="InterPro"/>
</dbReference>
<evidence type="ECO:0000259" key="10">
    <source>
        <dbReference type="Pfam" id="PF04811"/>
    </source>
</evidence>
<dbReference type="InterPro" id="IPR006900">
    <property type="entry name" value="Sec23/24_helical_dom"/>
</dbReference>
<dbReference type="FunFam" id="3.40.50.410:FF:000020">
    <property type="entry name" value="protein transport protein Sec24D isoform X1"/>
    <property type="match status" value="1"/>
</dbReference>
<dbReference type="Gene3D" id="2.30.30.380">
    <property type="entry name" value="Zn-finger domain of Sec23/24"/>
    <property type="match status" value="1"/>
</dbReference>
<feature type="domain" description="Exocyst complex component EXOC2/Sec5 N-terminal" evidence="13">
    <location>
        <begin position="1104"/>
        <end position="1860"/>
    </location>
</feature>
<dbReference type="PANTHER" id="PTHR13803:SF4">
    <property type="entry name" value="SECRETORY 24CD, ISOFORM C"/>
    <property type="match status" value="1"/>
</dbReference>
<dbReference type="GO" id="GO:0005789">
    <property type="term" value="C:endoplasmic reticulum membrane"/>
    <property type="evidence" value="ECO:0007669"/>
    <property type="project" value="UniProtKB-SubCell"/>
</dbReference>
<dbReference type="Proteomes" id="UP000092462">
    <property type="component" value="Unassembled WGS sequence"/>
</dbReference>
<keyword evidence="4" id="KW-0813">Transport</keyword>
<dbReference type="InterPro" id="IPR036174">
    <property type="entry name" value="Znf_Sec23_Sec24_sf"/>
</dbReference>
<dbReference type="InterPro" id="IPR006896">
    <property type="entry name" value="Sec23/24_trunk_dom"/>
</dbReference>
<dbReference type="InterPro" id="IPR036180">
    <property type="entry name" value="Gelsolin-like_dom_sf"/>
</dbReference>
<feature type="domain" description="Sec23/Sec24 trunk" evidence="10">
    <location>
        <begin position="453"/>
        <end position="697"/>
    </location>
</feature>
<feature type="domain" description="Sec23/Sec24 beta-sandwich" evidence="12">
    <location>
        <begin position="702"/>
        <end position="785"/>
    </location>
</feature>
<dbReference type="PANTHER" id="PTHR13803">
    <property type="entry name" value="SEC24-RELATED PROTEIN"/>
    <property type="match status" value="1"/>
</dbReference>
<reference evidence="14" key="1">
    <citation type="submission" date="2022-08" db="UniProtKB">
        <authorList>
            <consortium name="EnsemblMetazoa"/>
        </authorList>
    </citation>
    <scope>IDENTIFICATION</scope>
    <source>
        <strain evidence="14">Israel</strain>
    </source>
</reference>
<dbReference type="SUPFAM" id="SSF82754">
    <property type="entry name" value="C-terminal, gelsolin-like domain of Sec23/24"/>
    <property type="match status" value="1"/>
</dbReference>
<dbReference type="SUPFAM" id="SSF81811">
    <property type="entry name" value="Helical domain of Sec23/24"/>
    <property type="match status" value="1"/>
</dbReference>